<dbReference type="UniPathway" id="UPA00148"/>
<dbReference type="GO" id="GO:0048472">
    <property type="term" value="F:threonine-phosphate decarboxylase activity"/>
    <property type="evidence" value="ECO:0007669"/>
    <property type="project" value="UniProtKB-EC"/>
</dbReference>
<dbReference type="GO" id="GO:0030170">
    <property type="term" value="F:pyridoxal phosphate binding"/>
    <property type="evidence" value="ECO:0007669"/>
    <property type="project" value="InterPro"/>
</dbReference>
<keyword evidence="5" id="KW-0169">Cobalamin biosynthesis</keyword>
<evidence type="ECO:0000256" key="9">
    <source>
        <dbReference type="ARBA" id="ARBA00048531"/>
    </source>
</evidence>
<accession>A0A1C6GTD5</accession>
<dbReference type="InterPro" id="IPR004839">
    <property type="entry name" value="Aminotransferase_I/II_large"/>
</dbReference>
<dbReference type="InterPro" id="IPR015424">
    <property type="entry name" value="PyrdxlP-dep_Trfase"/>
</dbReference>
<organism evidence="11">
    <name type="scientific">uncultured Anaerotruncus sp</name>
    <dbReference type="NCBI Taxonomy" id="905011"/>
    <lineage>
        <taxon>Bacteria</taxon>
        <taxon>Bacillati</taxon>
        <taxon>Bacillota</taxon>
        <taxon>Clostridia</taxon>
        <taxon>Eubacteriales</taxon>
        <taxon>Oscillospiraceae</taxon>
        <taxon>Anaerotruncus</taxon>
        <taxon>environmental samples</taxon>
    </lineage>
</organism>
<evidence type="ECO:0000313" key="11">
    <source>
        <dbReference type="EMBL" id="SCJ48497.1"/>
    </source>
</evidence>
<proteinExistence type="predicted"/>
<dbReference type="InterPro" id="IPR005860">
    <property type="entry name" value="CobD"/>
</dbReference>
<keyword evidence="7 11" id="KW-0456">Lyase</keyword>
<evidence type="ECO:0000256" key="6">
    <source>
        <dbReference type="ARBA" id="ARBA00022898"/>
    </source>
</evidence>
<reference evidence="11" key="1">
    <citation type="submission" date="2015-09" db="EMBL/GenBank/DDBJ databases">
        <authorList>
            <consortium name="Pathogen Informatics"/>
        </authorList>
    </citation>
    <scope>NUCLEOTIDE SEQUENCE</scope>
    <source>
        <strain evidence="11">2789STDY5834896</strain>
    </source>
</reference>
<dbReference type="EC" id="4.1.1.81" evidence="4"/>
<dbReference type="Gene3D" id="3.40.640.10">
    <property type="entry name" value="Type I PLP-dependent aspartate aminotransferase-like (Major domain)"/>
    <property type="match status" value="1"/>
</dbReference>
<dbReference type="InterPro" id="IPR015422">
    <property type="entry name" value="PyrdxlP-dep_Trfase_small"/>
</dbReference>
<comment type="cofactor">
    <cofactor evidence="1">
        <name>pyridoxal 5'-phosphate</name>
        <dbReference type="ChEBI" id="CHEBI:597326"/>
    </cofactor>
</comment>
<dbReference type="InterPro" id="IPR015421">
    <property type="entry name" value="PyrdxlP-dep_Trfase_major"/>
</dbReference>
<dbReference type="EMBL" id="FMHG01000001">
    <property type="protein sequence ID" value="SCJ48497.1"/>
    <property type="molecule type" value="Genomic_DNA"/>
</dbReference>
<keyword evidence="6" id="KW-0663">Pyridoxal phosphate</keyword>
<gene>
    <name evidence="11" type="primary">cobD</name>
    <name evidence="11" type="ORF">SAMEA3545359_00526</name>
</gene>
<dbReference type="PANTHER" id="PTHR42885:SF1">
    <property type="entry name" value="THREONINE-PHOSPHATE DECARBOXYLASE"/>
    <property type="match status" value="1"/>
</dbReference>
<dbReference type="GO" id="GO:0009236">
    <property type="term" value="P:cobalamin biosynthetic process"/>
    <property type="evidence" value="ECO:0007669"/>
    <property type="project" value="UniProtKB-UniPathway"/>
</dbReference>
<dbReference type="Gene3D" id="3.90.1150.10">
    <property type="entry name" value="Aspartate Aminotransferase, domain 1"/>
    <property type="match status" value="1"/>
</dbReference>
<evidence type="ECO:0000256" key="3">
    <source>
        <dbReference type="ARBA" id="ARBA00004953"/>
    </source>
</evidence>
<evidence type="ECO:0000259" key="10">
    <source>
        <dbReference type="Pfam" id="PF00155"/>
    </source>
</evidence>
<dbReference type="CDD" id="cd00609">
    <property type="entry name" value="AAT_like"/>
    <property type="match status" value="1"/>
</dbReference>
<sequence length="352" mass="39109">MRPLIHGGDIYTPRDTEEPLCDFSANINPLGMPPEVQRAIVEHIPDYAAYPDPLCRDLRGALADHHQLNAANIVCGNGAADLIFRLVLARRPRRALVLAPTFAEYAQALALVGCSAEHYPLKRARDFALDEGILAAIEPGLDMLFLCNPNNPTGMPADPALLQQVLQRCRRCGVLLVVDECFVDFMAEETRYSLCPQLQNQPQLCILRAFTKMYAMAGVRLGYLLCGRPALAEQVRATGQPWSVSTVAAVSGIAALKCQQHRRQTVLLVEKNRRLLTEGLRRLGFTVYPSMANYLLFSAGDTQLAFKLAQRGILIRDCRNYEGLQPGDYRVAVRGESDCRRLLAALHQEVKR</sequence>
<dbReference type="SUPFAM" id="SSF53383">
    <property type="entry name" value="PLP-dependent transferases"/>
    <property type="match status" value="1"/>
</dbReference>
<evidence type="ECO:0000256" key="7">
    <source>
        <dbReference type="ARBA" id="ARBA00023239"/>
    </source>
</evidence>
<feature type="domain" description="Aminotransferase class I/classII large" evidence="10">
    <location>
        <begin position="21"/>
        <end position="346"/>
    </location>
</feature>
<dbReference type="NCBIfam" id="TIGR01140">
    <property type="entry name" value="L_thr_O3P_dcar"/>
    <property type="match status" value="1"/>
</dbReference>
<evidence type="ECO:0000256" key="5">
    <source>
        <dbReference type="ARBA" id="ARBA00022573"/>
    </source>
</evidence>
<comment type="catalytic activity">
    <reaction evidence="9">
        <text>O-phospho-L-threonine + H(+) = (R)-1-aminopropan-2-yl phosphate + CO2</text>
        <dbReference type="Rhea" id="RHEA:11492"/>
        <dbReference type="ChEBI" id="CHEBI:15378"/>
        <dbReference type="ChEBI" id="CHEBI:16526"/>
        <dbReference type="ChEBI" id="CHEBI:58563"/>
        <dbReference type="ChEBI" id="CHEBI:58675"/>
        <dbReference type="EC" id="4.1.1.81"/>
    </reaction>
</comment>
<dbReference type="Pfam" id="PF00155">
    <property type="entry name" value="Aminotran_1_2"/>
    <property type="match status" value="1"/>
</dbReference>
<comment type="function">
    <text evidence="2">Decarboxylates L-threonine-O-3-phosphate to yield (R)-1-amino-2-propanol O-2-phosphate, the precursor for the linkage between the nucleotide loop and the corrin ring in cobalamin.</text>
</comment>
<dbReference type="AlphaFoldDB" id="A0A1C6GTD5"/>
<evidence type="ECO:0000256" key="1">
    <source>
        <dbReference type="ARBA" id="ARBA00001933"/>
    </source>
</evidence>
<evidence type="ECO:0000256" key="8">
    <source>
        <dbReference type="ARBA" id="ARBA00029996"/>
    </source>
</evidence>
<protein>
    <recommendedName>
        <fullName evidence="4">threonine-phosphate decarboxylase</fullName>
        <ecNumber evidence="4">4.1.1.81</ecNumber>
    </recommendedName>
    <alternativeName>
        <fullName evidence="8">L-threonine-O-3-phosphate decarboxylase</fullName>
    </alternativeName>
</protein>
<evidence type="ECO:0000256" key="4">
    <source>
        <dbReference type="ARBA" id="ARBA00012285"/>
    </source>
</evidence>
<name>A0A1C6GTD5_9FIRM</name>
<dbReference type="PANTHER" id="PTHR42885">
    <property type="entry name" value="HISTIDINOL-PHOSPHATE AMINOTRANSFERASE-RELATED"/>
    <property type="match status" value="1"/>
</dbReference>
<comment type="pathway">
    <text evidence="3">Cofactor biosynthesis; adenosylcobalamin biosynthesis.</text>
</comment>
<evidence type="ECO:0000256" key="2">
    <source>
        <dbReference type="ARBA" id="ARBA00003444"/>
    </source>
</evidence>